<dbReference type="Proteomes" id="UP000504629">
    <property type="component" value="Unplaced"/>
</dbReference>
<proteinExistence type="inferred from homology"/>
<dbReference type="RefSeq" id="XP_028035747.1">
    <property type="nucleotide sequence ID" value="XM_028179946.1"/>
</dbReference>
<name>A0A6J2K440_BOMMA</name>
<dbReference type="InterPro" id="IPR032413">
    <property type="entry name" value="Arm_3"/>
</dbReference>
<feature type="domain" description="IBB" evidence="7">
    <location>
        <begin position="1"/>
        <end position="56"/>
    </location>
</feature>
<dbReference type="InterPro" id="IPR011989">
    <property type="entry name" value="ARM-like"/>
</dbReference>
<protein>
    <recommendedName>
        <fullName evidence="5">Importin subunit alpha</fullName>
    </recommendedName>
</protein>
<dbReference type="FunFam" id="1.25.10.10:FF:000009">
    <property type="entry name" value="Importin subunit alpha"/>
    <property type="match status" value="1"/>
</dbReference>
<dbReference type="GO" id="GO:0006607">
    <property type="term" value="P:NLS-bearing protein import into nucleus"/>
    <property type="evidence" value="ECO:0007669"/>
    <property type="project" value="UniProtKB-ARBA"/>
</dbReference>
<evidence type="ECO:0000256" key="5">
    <source>
        <dbReference type="PIRNR" id="PIRNR005673"/>
    </source>
</evidence>
<dbReference type="Pfam" id="PF01749">
    <property type="entry name" value="IBB"/>
    <property type="match status" value="1"/>
</dbReference>
<dbReference type="PROSITE" id="PS50176">
    <property type="entry name" value="ARM_REPEAT"/>
    <property type="match status" value="1"/>
</dbReference>
<keyword evidence="3" id="KW-0677">Repeat</keyword>
<dbReference type="GO" id="GO:0005634">
    <property type="term" value="C:nucleus"/>
    <property type="evidence" value="ECO:0007669"/>
    <property type="project" value="UniProtKB-ARBA"/>
</dbReference>
<dbReference type="KEGG" id="bman:114247099"/>
<evidence type="ECO:0000256" key="1">
    <source>
        <dbReference type="ARBA" id="ARBA00010394"/>
    </source>
</evidence>
<dbReference type="PROSITE" id="PS51214">
    <property type="entry name" value="IBB"/>
    <property type="match status" value="1"/>
</dbReference>
<keyword evidence="2 5" id="KW-0813">Transport</keyword>
<dbReference type="InterPro" id="IPR016024">
    <property type="entry name" value="ARM-type_fold"/>
</dbReference>
<dbReference type="PIRSF" id="PIRSF005673">
    <property type="entry name" value="Importin_alpha"/>
    <property type="match status" value="1"/>
</dbReference>
<keyword evidence="8" id="KW-1185">Reference proteome</keyword>
<dbReference type="InterPro" id="IPR036975">
    <property type="entry name" value="Importin-a_IBB_sf"/>
</dbReference>
<comment type="similarity">
    <text evidence="1 5">Belongs to the importin alpha family.</text>
</comment>
<dbReference type="InterPro" id="IPR002652">
    <property type="entry name" value="Importin-a_IBB"/>
</dbReference>
<keyword evidence="4 5" id="KW-0653">Protein transport</keyword>
<accession>A0A6J2K440</accession>
<dbReference type="GeneID" id="114247099"/>
<evidence type="ECO:0000256" key="3">
    <source>
        <dbReference type="ARBA" id="ARBA00022737"/>
    </source>
</evidence>
<reference evidence="9" key="1">
    <citation type="submission" date="2025-08" db="UniProtKB">
        <authorList>
            <consortium name="RefSeq"/>
        </authorList>
    </citation>
    <scope>IDENTIFICATION</scope>
    <source>
        <tissue evidence="9">Silk gland</tissue>
    </source>
</reference>
<evidence type="ECO:0000259" key="7">
    <source>
        <dbReference type="PROSITE" id="PS51214"/>
    </source>
</evidence>
<dbReference type="SMART" id="SM00185">
    <property type="entry name" value="ARM"/>
    <property type="match status" value="8"/>
</dbReference>
<evidence type="ECO:0000313" key="8">
    <source>
        <dbReference type="Proteomes" id="UP000504629"/>
    </source>
</evidence>
<sequence>MATDQAKNRMHVFKNAGKDVDEMRRRRNEVTVELRKNKREETLQKRRNVPISYSTDEEEIDKNLATTDLDELVMNAANAENPEAQLAAVQQCRKLLSCDKNPPIDELIAAGILPILVQCLSRADNPALQFETAWALTNIASGTSAQTNKVVHAGAVPVFLQLLMSPHENVCDQAVWALGNIIGDGPVLRDFVIELGVVKPLLSLIKSDIPIPFLRNVTWVIVNLCRSKDPPPPLKTIQEILPALNVLILHNDSSVLVDTVWAISYLTDGGNEQIQMVIESGIVTTLIPLLSHKEVKVQTAALRAVGNIVTGTDEQTQVVLNCDALSHFPALLTHPKEKICKEAVWFLSNITAGNKQQVQAVIDAGLLPMIVANLSKGEFQTQKEAAWAVSNLSISGTRDQVAALINCGVIPPFCNLLSCKDTQVINVVLDGLSNMLKMAGDNAEQVANMIEECGGIDKIEDLQTHEKMEIYKMAYDIIEQYFAGEEEDASLVPAAGEAAFQFDGGAADKEPPPFRF</sequence>
<dbReference type="Gene3D" id="1.25.10.10">
    <property type="entry name" value="Leucine-rich Repeat Variant"/>
    <property type="match status" value="1"/>
</dbReference>
<organism evidence="8 9">
    <name type="scientific">Bombyx mandarina</name>
    <name type="common">Wild silk moth</name>
    <name type="synonym">Wild silkworm</name>
    <dbReference type="NCBI Taxonomy" id="7092"/>
    <lineage>
        <taxon>Eukaryota</taxon>
        <taxon>Metazoa</taxon>
        <taxon>Ecdysozoa</taxon>
        <taxon>Arthropoda</taxon>
        <taxon>Hexapoda</taxon>
        <taxon>Insecta</taxon>
        <taxon>Pterygota</taxon>
        <taxon>Neoptera</taxon>
        <taxon>Endopterygota</taxon>
        <taxon>Lepidoptera</taxon>
        <taxon>Glossata</taxon>
        <taxon>Ditrysia</taxon>
        <taxon>Bombycoidea</taxon>
        <taxon>Bombycidae</taxon>
        <taxon>Bombycinae</taxon>
        <taxon>Bombyx</taxon>
    </lineage>
</organism>
<dbReference type="SUPFAM" id="SSF48371">
    <property type="entry name" value="ARM repeat"/>
    <property type="match status" value="1"/>
</dbReference>
<evidence type="ECO:0000256" key="6">
    <source>
        <dbReference type="PROSITE-ProRule" id="PRU00259"/>
    </source>
</evidence>
<feature type="repeat" description="ARM" evidence="6">
    <location>
        <begin position="154"/>
        <end position="181"/>
    </location>
</feature>
<gene>
    <name evidence="9" type="primary">LOC114247099</name>
</gene>
<dbReference type="Pfam" id="PF00514">
    <property type="entry name" value="Arm"/>
    <property type="match status" value="7"/>
</dbReference>
<dbReference type="Pfam" id="PF16186">
    <property type="entry name" value="Arm_3"/>
    <property type="match status" value="1"/>
</dbReference>
<evidence type="ECO:0000256" key="2">
    <source>
        <dbReference type="ARBA" id="ARBA00022448"/>
    </source>
</evidence>
<dbReference type="GO" id="GO:0005737">
    <property type="term" value="C:cytoplasm"/>
    <property type="evidence" value="ECO:0007669"/>
    <property type="project" value="InterPro"/>
</dbReference>
<dbReference type="InterPro" id="IPR000225">
    <property type="entry name" value="Armadillo"/>
</dbReference>
<dbReference type="InterPro" id="IPR024931">
    <property type="entry name" value="Importin_alpha"/>
</dbReference>
<dbReference type="SMR" id="A0A6J2K440"/>
<dbReference type="AlphaFoldDB" id="A0A6J2K440"/>
<dbReference type="CTD" id="41158"/>
<dbReference type="Gene3D" id="1.20.5.690">
    <property type="entry name" value="Importin-alpha, importin-beta-binding domain"/>
    <property type="match status" value="1"/>
</dbReference>
<dbReference type="GO" id="GO:0061608">
    <property type="term" value="F:nuclear import signal receptor activity"/>
    <property type="evidence" value="ECO:0007669"/>
    <property type="project" value="InterPro"/>
</dbReference>
<evidence type="ECO:0000256" key="4">
    <source>
        <dbReference type="ARBA" id="ARBA00022927"/>
    </source>
</evidence>
<dbReference type="OrthoDB" id="29145at2759"/>
<dbReference type="PANTHER" id="PTHR23316">
    <property type="entry name" value="IMPORTIN ALPHA"/>
    <property type="match status" value="1"/>
</dbReference>
<evidence type="ECO:0000313" key="9">
    <source>
        <dbReference type="RefSeq" id="XP_028035747.1"/>
    </source>
</evidence>